<dbReference type="SUPFAM" id="SSF48225">
    <property type="entry name" value="Seven-hairpin glycosidases"/>
    <property type="match status" value="1"/>
</dbReference>
<accession>A0A1B6H9F5</accession>
<evidence type="ECO:0008006" key="8">
    <source>
        <dbReference type="Google" id="ProtNLM"/>
    </source>
</evidence>
<sequence>SIQHSARTRCGYATIKDCRDHSLENRMESFFLAETTKYLYLLFDPDNFIHNDGRHGTLHTLPSGRECILDAGGYIFNTEAHPLDPGALLCCSENFNEPQRYNRQAARGEKFTSFTEQNQKKRTQVDEPSEHLQNGSEDPEENLPSAFSDDEEVVMTAEESLDRLKESGAVDIVKIPPPSSEGKNGVHVFGQDQNSPPISPNMLQIIENVINNKATNQIMITLEKHVGKAASSPGFLKEVVKVIENAEHMLKKEMSKKIKKGKKKRNLTYAPQKSSIKDIFTAEKDFDHPSKSENQNISVEGEEISTLDENIAKTKGSTTIEERIVLTKDSQLFTEHSQSNTSLKENHLDSSSVTNNTSSKTDESSDQNYDRLFNLIIVQHYKPIKDTIVIQTNLLFEFLNKCVENLEITKSVASIANNHELKAQFFTRRLDIMILATELLKSVRETRKVLRVKESGEDITMEMFKKLVELAIDEKTVGNFLEKYKGYIDTVQELIQDYNLDQANDKAFNHEDNLNNESDTSESDEISNNSDNEESGNFFQTNNWKADDISYQVDDRERVAPVSTVDAGPLFTDKLRLKTETVVGLLPKSLVSSETSFNPQVLLERIRSSPKYHRNSTWTTQYELLTCLPQPYFTRIMLSGEFYND</sequence>
<evidence type="ECO:0000256" key="5">
    <source>
        <dbReference type="PIRSR" id="PIRSR601382-2"/>
    </source>
</evidence>
<comment type="similarity">
    <text evidence="2">Belongs to the glycosyl hydrolase 47 family.</text>
</comment>
<reference evidence="7" key="1">
    <citation type="submission" date="2015-11" db="EMBL/GenBank/DDBJ databases">
        <title>De novo transcriptome assembly of four potential Pierce s Disease insect vectors from Arizona vineyards.</title>
        <authorList>
            <person name="Tassone E.E."/>
        </authorList>
    </citation>
    <scope>NUCLEOTIDE SEQUENCE</scope>
</reference>
<gene>
    <name evidence="7" type="ORF">g.21355</name>
</gene>
<comment type="subcellular location">
    <subcellularLocation>
        <location evidence="1">Endoplasmic reticulum</location>
    </subcellularLocation>
</comment>
<organism evidence="7">
    <name type="scientific">Homalodisca liturata</name>
    <dbReference type="NCBI Taxonomy" id="320908"/>
    <lineage>
        <taxon>Eukaryota</taxon>
        <taxon>Metazoa</taxon>
        <taxon>Ecdysozoa</taxon>
        <taxon>Arthropoda</taxon>
        <taxon>Hexapoda</taxon>
        <taxon>Insecta</taxon>
        <taxon>Pterygota</taxon>
        <taxon>Neoptera</taxon>
        <taxon>Paraneoptera</taxon>
        <taxon>Hemiptera</taxon>
        <taxon>Auchenorrhyncha</taxon>
        <taxon>Membracoidea</taxon>
        <taxon>Cicadellidae</taxon>
        <taxon>Cicadellinae</taxon>
        <taxon>Proconiini</taxon>
        <taxon>Homalodisca</taxon>
    </lineage>
</organism>
<dbReference type="EMBL" id="GECU01036443">
    <property type="protein sequence ID" value="JAS71263.1"/>
    <property type="molecule type" value="Transcribed_RNA"/>
</dbReference>
<dbReference type="InterPro" id="IPR001382">
    <property type="entry name" value="Glyco_hydro_47"/>
</dbReference>
<dbReference type="PANTHER" id="PTHR45679">
    <property type="entry name" value="ER DEGRADATION-ENHANCING ALPHA-MANNOSIDASE-LIKE PROTEIN 2"/>
    <property type="match status" value="1"/>
</dbReference>
<feature type="non-terminal residue" evidence="7">
    <location>
        <position position="1"/>
    </location>
</feature>
<dbReference type="GO" id="GO:0044322">
    <property type="term" value="C:endoplasmic reticulum quality control compartment"/>
    <property type="evidence" value="ECO:0007669"/>
    <property type="project" value="GOC"/>
</dbReference>
<dbReference type="InterPro" id="IPR036026">
    <property type="entry name" value="Seven-hairpin_glycosidases"/>
</dbReference>
<dbReference type="GO" id="GO:0016020">
    <property type="term" value="C:membrane"/>
    <property type="evidence" value="ECO:0007669"/>
    <property type="project" value="InterPro"/>
</dbReference>
<dbReference type="PANTHER" id="PTHR45679:SF6">
    <property type="entry name" value="ER DEGRADATION-ENHANCING ALPHA-MANNOSIDASE-LIKE PROTEIN 2"/>
    <property type="match status" value="1"/>
</dbReference>
<keyword evidence="5" id="KW-0106">Calcium</keyword>
<dbReference type="Pfam" id="PF01532">
    <property type="entry name" value="Glyco_hydro_47"/>
    <property type="match status" value="1"/>
</dbReference>
<dbReference type="Gene3D" id="1.50.10.10">
    <property type="match status" value="1"/>
</dbReference>
<evidence type="ECO:0000313" key="7">
    <source>
        <dbReference type="EMBL" id="JAS71263.1"/>
    </source>
</evidence>
<keyword evidence="4" id="KW-0325">Glycoprotein</keyword>
<comment type="cofactor">
    <cofactor evidence="5">
        <name>Ca(2+)</name>
        <dbReference type="ChEBI" id="CHEBI:29108"/>
    </cofactor>
</comment>
<dbReference type="GO" id="GO:0005509">
    <property type="term" value="F:calcium ion binding"/>
    <property type="evidence" value="ECO:0007669"/>
    <property type="project" value="InterPro"/>
</dbReference>
<dbReference type="InterPro" id="IPR044674">
    <property type="entry name" value="EDEM1/2/3"/>
</dbReference>
<feature type="binding site" evidence="5">
    <location>
        <position position="78"/>
    </location>
    <ligand>
        <name>Ca(2+)</name>
        <dbReference type="ChEBI" id="CHEBI:29108"/>
    </ligand>
</feature>
<evidence type="ECO:0000256" key="2">
    <source>
        <dbReference type="ARBA" id="ARBA00007658"/>
    </source>
</evidence>
<evidence type="ECO:0000256" key="4">
    <source>
        <dbReference type="ARBA" id="ARBA00023180"/>
    </source>
</evidence>
<evidence type="ECO:0000256" key="1">
    <source>
        <dbReference type="ARBA" id="ARBA00004240"/>
    </source>
</evidence>
<dbReference type="GO" id="GO:0004571">
    <property type="term" value="F:mannosyl-oligosaccharide 1,2-alpha-mannosidase activity"/>
    <property type="evidence" value="ECO:0007669"/>
    <property type="project" value="InterPro"/>
</dbReference>
<keyword evidence="5" id="KW-0479">Metal-binding</keyword>
<protein>
    <recommendedName>
        <fullName evidence="8">Alpha-1,2-Mannosidase</fullName>
    </recommendedName>
</protein>
<name>A0A1B6H9F5_9HEMI</name>
<evidence type="ECO:0000256" key="6">
    <source>
        <dbReference type="SAM" id="MobiDB-lite"/>
    </source>
</evidence>
<feature type="region of interest" description="Disordered" evidence="6">
    <location>
        <begin position="336"/>
        <end position="365"/>
    </location>
</feature>
<dbReference type="AlphaFoldDB" id="A0A1B6H9F5"/>
<feature type="region of interest" description="Disordered" evidence="6">
    <location>
        <begin position="509"/>
        <end position="540"/>
    </location>
</feature>
<dbReference type="GO" id="GO:1904380">
    <property type="term" value="P:endoplasmic reticulum mannose trimming"/>
    <property type="evidence" value="ECO:0007669"/>
    <property type="project" value="InterPro"/>
</dbReference>
<keyword evidence="3" id="KW-0256">Endoplasmic reticulum</keyword>
<feature type="region of interest" description="Disordered" evidence="6">
    <location>
        <begin position="102"/>
        <end position="147"/>
    </location>
</feature>
<dbReference type="InterPro" id="IPR012341">
    <property type="entry name" value="6hp_glycosidase-like_sf"/>
</dbReference>
<proteinExistence type="inferred from homology"/>
<dbReference type="GO" id="GO:0005975">
    <property type="term" value="P:carbohydrate metabolic process"/>
    <property type="evidence" value="ECO:0007669"/>
    <property type="project" value="InterPro"/>
</dbReference>
<evidence type="ECO:0000256" key="3">
    <source>
        <dbReference type="ARBA" id="ARBA00022824"/>
    </source>
</evidence>
<feature type="compositionally biased region" description="Low complexity" evidence="6">
    <location>
        <begin position="350"/>
        <end position="359"/>
    </location>
</feature>